<dbReference type="GO" id="GO:0015093">
    <property type="term" value="F:ferrous iron transmembrane transporter activity"/>
    <property type="evidence" value="ECO:0007669"/>
    <property type="project" value="TreeGrafter"/>
</dbReference>
<feature type="transmembrane region" description="Helical" evidence="6">
    <location>
        <begin position="74"/>
        <end position="94"/>
    </location>
</feature>
<dbReference type="RefSeq" id="WP_092093813.1">
    <property type="nucleotide sequence ID" value="NZ_FNAR01000001.1"/>
</dbReference>
<keyword evidence="5 6" id="KW-0472">Membrane</keyword>
<evidence type="ECO:0000256" key="5">
    <source>
        <dbReference type="ARBA" id="ARBA00023136"/>
    </source>
</evidence>
<dbReference type="OrthoDB" id="1926678at2"/>
<accession>A0A1G6Y8Y2</accession>
<dbReference type="GO" id="GO:0015086">
    <property type="term" value="F:cadmium ion transmembrane transporter activity"/>
    <property type="evidence" value="ECO:0007669"/>
    <property type="project" value="TreeGrafter"/>
</dbReference>
<feature type="transmembrane region" description="Helical" evidence="6">
    <location>
        <begin position="184"/>
        <end position="202"/>
    </location>
</feature>
<gene>
    <name evidence="8" type="ORF">SAMN04488126_101349</name>
</gene>
<dbReference type="PANTHER" id="PTHR43840:SF15">
    <property type="entry name" value="MITOCHONDRIAL METAL TRANSPORTER 1-RELATED"/>
    <property type="match status" value="1"/>
</dbReference>
<keyword evidence="4 6" id="KW-1133">Transmembrane helix</keyword>
<feature type="transmembrane region" description="Helical" evidence="6">
    <location>
        <begin position="155"/>
        <end position="172"/>
    </location>
</feature>
<feature type="transmembrane region" description="Helical" evidence="6">
    <location>
        <begin position="12"/>
        <end position="32"/>
    </location>
</feature>
<evidence type="ECO:0000256" key="4">
    <source>
        <dbReference type="ARBA" id="ARBA00022989"/>
    </source>
</evidence>
<evidence type="ECO:0000256" key="1">
    <source>
        <dbReference type="ARBA" id="ARBA00004141"/>
    </source>
</evidence>
<feature type="transmembrane region" description="Helical" evidence="6">
    <location>
        <begin position="44"/>
        <end position="62"/>
    </location>
</feature>
<evidence type="ECO:0000313" key="8">
    <source>
        <dbReference type="EMBL" id="SDD86721.1"/>
    </source>
</evidence>
<dbReference type="PANTHER" id="PTHR43840">
    <property type="entry name" value="MITOCHONDRIAL METAL TRANSPORTER 1-RELATED"/>
    <property type="match status" value="1"/>
</dbReference>
<evidence type="ECO:0000256" key="6">
    <source>
        <dbReference type="SAM" id="Phobius"/>
    </source>
</evidence>
<keyword evidence="2" id="KW-0813">Transport</keyword>
<organism evidence="8 9">
    <name type="scientific">Bhargavaea beijingensis</name>
    <dbReference type="NCBI Taxonomy" id="426756"/>
    <lineage>
        <taxon>Bacteria</taxon>
        <taxon>Bacillati</taxon>
        <taxon>Bacillota</taxon>
        <taxon>Bacilli</taxon>
        <taxon>Bacillales</taxon>
        <taxon>Caryophanaceae</taxon>
        <taxon>Bhargavaea</taxon>
    </lineage>
</organism>
<dbReference type="InterPro" id="IPR058533">
    <property type="entry name" value="Cation_efflux_TM"/>
</dbReference>
<evidence type="ECO:0000256" key="2">
    <source>
        <dbReference type="ARBA" id="ARBA00022448"/>
    </source>
</evidence>
<feature type="domain" description="Cation efflux protein transmembrane" evidence="7">
    <location>
        <begin position="12"/>
        <end position="210"/>
    </location>
</feature>
<proteinExistence type="predicted"/>
<dbReference type="InterPro" id="IPR050291">
    <property type="entry name" value="CDF_Transporter"/>
</dbReference>
<evidence type="ECO:0000256" key="3">
    <source>
        <dbReference type="ARBA" id="ARBA00022692"/>
    </source>
</evidence>
<dbReference type="SUPFAM" id="SSF161111">
    <property type="entry name" value="Cation efflux protein transmembrane domain-like"/>
    <property type="match status" value="1"/>
</dbReference>
<keyword evidence="3 6" id="KW-0812">Transmembrane</keyword>
<evidence type="ECO:0000259" key="7">
    <source>
        <dbReference type="Pfam" id="PF01545"/>
    </source>
</evidence>
<protein>
    <submittedName>
        <fullName evidence="8">Cation diffusion facilitator family transporter</fullName>
    </submittedName>
</protein>
<dbReference type="GO" id="GO:0015341">
    <property type="term" value="F:zinc efflux antiporter activity"/>
    <property type="evidence" value="ECO:0007669"/>
    <property type="project" value="TreeGrafter"/>
</dbReference>
<dbReference type="InterPro" id="IPR027469">
    <property type="entry name" value="Cation_efflux_TMD_sf"/>
</dbReference>
<dbReference type="EMBL" id="FNAR01000001">
    <property type="protein sequence ID" value="SDD86721.1"/>
    <property type="molecule type" value="Genomic_DNA"/>
</dbReference>
<dbReference type="Proteomes" id="UP000198823">
    <property type="component" value="Unassembled WGS sequence"/>
</dbReference>
<dbReference type="AlphaFoldDB" id="A0A1G6Y8Y2"/>
<evidence type="ECO:0000313" key="9">
    <source>
        <dbReference type="Proteomes" id="UP000198823"/>
    </source>
</evidence>
<dbReference type="Pfam" id="PF01545">
    <property type="entry name" value="Cation_efflux"/>
    <property type="match status" value="1"/>
</dbReference>
<sequence length="310" mass="35022">MNKEVKLEKRILWLSFWTGGLFALAEFFMAIYSGSQAVLMDAAYDASELLILGLMLFLMPLFHRPITEKLPFGFSQLESILVIIKGFMLLSVTFGLSAKSVEVALTGGNEVDGIQISIFQAVVALVSFGILLMMRRMNRTLSSPILDMEIYGWKVDVAYSLGMGLAFFGSTFLKGTPLEVISPYFDQIVSVLIVLFMMPEALKMLVRAIKDVFLFSPEKETMERIKEICGNVLERRGLEPVFYDVTRTGRRLWVSVYFRKDSEFLVVRALQDATREANEALSEEFDHCVCELIMAGPDEGQLHPRHELPT</sequence>
<dbReference type="Gene3D" id="1.20.1510.10">
    <property type="entry name" value="Cation efflux protein transmembrane domain"/>
    <property type="match status" value="1"/>
</dbReference>
<dbReference type="GO" id="GO:0006882">
    <property type="term" value="P:intracellular zinc ion homeostasis"/>
    <property type="evidence" value="ECO:0007669"/>
    <property type="project" value="TreeGrafter"/>
</dbReference>
<feature type="transmembrane region" description="Helical" evidence="6">
    <location>
        <begin position="114"/>
        <end position="134"/>
    </location>
</feature>
<comment type="subcellular location">
    <subcellularLocation>
        <location evidence="1">Membrane</location>
        <topology evidence="1">Multi-pass membrane protein</topology>
    </subcellularLocation>
</comment>
<dbReference type="GO" id="GO:0005886">
    <property type="term" value="C:plasma membrane"/>
    <property type="evidence" value="ECO:0007669"/>
    <property type="project" value="TreeGrafter"/>
</dbReference>
<name>A0A1G6Y8Y2_9BACL</name>
<reference evidence="8 9" key="1">
    <citation type="submission" date="2016-10" db="EMBL/GenBank/DDBJ databases">
        <authorList>
            <person name="de Groot N.N."/>
        </authorList>
    </citation>
    <scope>NUCLEOTIDE SEQUENCE [LARGE SCALE GENOMIC DNA]</scope>
    <source>
        <strain evidence="8 9">CGMCC 1.6762</strain>
    </source>
</reference>